<dbReference type="PANTHER" id="PTHR44591">
    <property type="entry name" value="STRESS RESPONSE REGULATOR PROTEIN 1"/>
    <property type="match status" value="1"/>
</dbReference>
<dbReference type="EMBL" id="JACWUN010000020">
    <property type="protein sequence ID" value="MBD1401732.1"/>
    <property type="molecule type" value="Genomic_DNA"/>
</dbReference>
<dbReference type="PANTHER" id="PTHR44591:SF20">
    <property type="entry name" value="PROTEIN PILH"/>
    <property type="match status" value="1"/>
</dbReference>
<proteinExistence type="predicted"/>
<reference evidence="4" key="1">
    <citation type="submission" date="2020-09" db="EMBL/GenBank/DDBJ databases">
        <title>Pelobacter alkaliphilus sp. nov., a novel anaerobic arsenate-reducing bacterium from terrestrial mud volcano.</title>
        <authorList>
            <person name="Khomyakova M.A."/>
            <person name="Merkel A.Y."/>
            <person name="Slobodkin A.I."/>
        </authorList>
    </citation>
    <scope>NUCLEOTIDE SEQUENCE</scope>
    <source>
        <strain evidence="4">M08fum</strain>
    </source>
</reference>
<feature type="domain" description="Response regulatory" evidence="3">
    <location>
        <begin position="5"/>
        <end position="120"/>
    </location>
</feature>
<dbReference type="GO" id="GO:0000160">
    <property type="term" value="P:phosphorelay signal transduction system"/>
    <property type="evidence" value="ECO:0007669"/>
    <property type="project" value="InterPro"/>
</dbReference>
<feature type="modified residue" description="4-aspartylphosphate" evidence="2">
    <location>
        <position position="55"/>
    </location>
</feature>
<protein>
    <submittedName>
        <fullName evidence="4">Response regulator</fullName>
    </submittedName>
</protein>
<accession>A0A8J6ULT4</accession>
<keyword evidence="1 2" id="KW-0597">Phosphoprotein</keyword>
<dbReference type="InterPro" id="IPR011006">
    <property type="entry name" value="CheY-like_superfamily"/>
</dbReference>
<dbReference type="Proteomes" id="UP000632828">
    <property type="component" value="Unassembled WGS sequence"/>
</dbReference>
<evidence type="ECO:0000259" key="3">
    <source>
        <dbReference type="PROSITE" id="PS50110"/>
    </source>
</evidence>
<evidence type="ECO:0000313" key="5">
    <source>
        <dbReference type="Proteomes" id="UP000632828"/>
    </source>
</evidence>
<evidence type="ECO:0000256" key="1">
    <source>
        <dbReference type="ARBA" id="ARBA00022553"/>
    </source>
</evidence>
<dbReference type="AlphaFoldDB" id="A0A8J6ULT4"/>
<dbReference type="RefSeq" id="WP_191157627.1">
    <property type="nucleotide sequence ID" value="NZ_JACWUN010000020.1"/>
</dbReference>
<dbReference type="SUPFAM" id="SSF52172">
    <property type="entry name" value="CheY-like"/>
    <property type="match status" value="1"/>
</dbReference>
<gene>
    <name evidence="4" type="ORF">ICT70_13785</name>
</gene>
<comment type="caution">
    <text evidence="4">The sequence shown here is derived from an EMBL/GenBank/DDBJ whole genome shotgun (WGS) entry which is preliminary data.</text>
</comment>
<dbReference type="CDD" id="cd00156">
    <property type="entry name" value="REC"/>
    <property type="match status" value="1"/>
</dbReference>
<evidence type="ECO:0000313" key="4">
    <source>
        <dbReference type="EMBL" id="MBD1401732.1"/>
    </source>
</evidence>
<dbReference type="InterPro" id="IPR001789">
    <property type="entry name" value="Sig_transdc_resp-reg_receiver"/>
</dbReference>
<dbReference type="Gene3D" id="3.40.50.2300">
    <property type="match status" value="1"/>
</dbReference>
<dbReference type="SMART" id="SM00448">
    <property type="entry name" value="REC"/>
    <property type="match status" value="1"/>
</dbReference>
<sequence length="131" mass="14713">MYARKVMIVDRDTSAQKKMAGFFEKSNYEVTTTASAAYAIAQIVKKNQPIVILGDSFEEKISAVDVIALMRRCNKDLRIILVSDDSSLETLRRIREDGIFYHALKPVNQEDNEELISVVEYALGGSPLIVN</sequence>
<evidence type="ECO:0000256" key="2">
    <source>
        <dbReference type="PROSITE-ProRule" id="PRU00169"/>
    </source>
</evidence>
<organism evidence="4 5">
    <name type="scientific">Pelovirga terrestris</name>
    <dbReference type="NCBI Taxonomy" id="2771352"/>
    <lineage>
        <taxon>Bacteria</taxon>
        <taxon>Pseudomonadati</taxon>
        <taxon>Thermodesulfobacteriota</taxon>
        <taxon>Desulfuromonadia</taxon>
        <taxon>Geobacterales</taxon>
        <taxon>Geobacteraceae</taxon>
        <taxon>Pelovirga</taxon>
    </lineage>
</organism>
<name>A0A8J6ULT4_9BACT</name>
<dbReference type="Pfam" id="PF00072">
    <property type="entry name" value="Response_reg"/>
    <property type="match status" value="1"/>
</dbReference>
<dbReference type="InterPro" id="IPR050595">
    <property type="entry name" value="Bact_response_regulator"/>
</dbReference>
<keyword evidence="5" id="KW-1185">Reference proteome</keyword>
<dbReference type="PROSITE" id="PS50110">
    <property type="entry name" value="RESPONSE_REGULATORY"/>
    <property type="match status" value="1"/>
</dbReference>